<reference evidence="1" key="1">
    <citation type="submission" date="2022-09" db="EMBL/GenBank/DDBJ databases">
        <title>Culturomic study of gut microbiota in children with autism spectrum disorder.</title>
        <authorList>
            <person name="Efimov B.A."/>
            <person name="Chaplin A.V."/>
            <person name="Sokolova S.R."/>
            <person name="Pikina A.P."/>
            <person name="Korzhanova M."/>
            <person name="Belova V."/>
            <person name="Korostin D."/>
        </authorList>
    </citation>
    <scope>NUCLEOTIDE SEQUENCE</scope>
    <source>
        <strain evidence="1">ASD5510</strain>
    </source>
</reference>
<dbReference type="EMBL" id="JAOSHN010000010">
    <property type="protein sequence ID" value="MCU7380493.1"/>
    <property type="molecule type" value="Genomic_DNA"/>
</dbReference>
<dbReference type="Proteomes" id="UP001065549">
    <property type="component" value="Unassembled WGS sequence"/>
</dbReference>
<dbReference type="AlphaFoldDB" id="A0A9J6QYG0"/>
<sequence length="76" mass="8600">MYYKQVMLYAVRTPCGEDVIEGEFVGVRTKSGNEYYGILYDVGSEELKVVVVTDSDKEVSIKYSDIESLSPESKDF</sequence>
<dbReference type="RefSeq" id="WP_269478743.1">
    <property type="nucleotide sequence ID" value="NZ_JAOSHN010000010.1"/>
</dbReference>
<keyword evidence="2" id="KW-1185">Reference proteome</keyword>
<proteinExistence type="predicted"/>
<gene>
    <name evidence="1" type="ORF">OBO34_19460</name>
</gene>
<accession>A0A9J6QYG0</accession>
<organism evidence="1 2">
    <name type="scientific">Hominibacterium faecale</name>
    <dbReference type="NCBI Taxonomy" id="2839743"/>
    <lineage>
        <taxon>Bacteria</taxon>
        <taxon>Bacillati</taxon>
        <taxon>Bacillota</taxon>
        <taxon>Clostridia</taxon>
        <taxon>Peptostreptococcales</taxon>
        <taxon>Anaerovoracaceae</taxon>
        <taxon>Hominibacterium</taxon>
    </lineage>
</organism>
<name>A0A9J6QYG0_9FIRM</name>
<evidence type="ECO:0000313" key="2">
    <source>
        <dbReference type="Proteomes" id="UP001065549"/>
    </source>
</evidence>
<protein>
    <submittedName>
        <fullName evidence="1">Uncharacterized protein</fullName>
    </submittedName>
</protein>
<evidence type="ECO:0000313" key="1">
    <source>
        <dbReference type="EMBL" id="MCU7380493.1"/>
    </source>
</evidence>
<comment type="caution">
    <text evidence="1">The sequence shown here is derived from an EMBL/GenBank/DDBJ whole genome shotgun (WGS) entry which is preliminary data.</text>
</comment>